<dbReference type="InterPro" id="IPR016084">
    <property type="entry name" value="Haem_Oase-like_multi-hlx"/>
</dbReference>
<comment type="similarity">
    <text evidence="2">Belongs to the TenA family.</text>
</comment>
<comment type="pathway">
    <text evidence="1 2">Cofactor biosynthesis; thiamine diphosphate biosynthesis.</text>
</comment>
<comment type="catalytic activity">
    <reaction evidence="2">
        <text>thiamine + H2O = 5-(2-hydroxyethyl)-4-methylthiazole + 4-amino-5-hydroxymethyl-2-methylpyrimidine + H(+)</text>
        <dbReference type="Rhea" id="RHEA:17509"/>
        <dbReference type="ChEBI" id="CHEBI:15377"/>
        <dbReference type="ChEBI" id="CHEBI:15378"/>
        <dbReference type="ChEBI" id="CHEBI:16892"/>
        <dbReference type="ChEBI" id="CHEBI:17957"/>
        <dbReference type="ChEBI" id="CHEBI:18385"/>
        <dbReference type="EC" id="3.5.99.2"/>
    </reaction>
</comment>
<dbReference type="UniPathway" id="UPA00060"/>
<protein>
    <recommendedName>
        <fullName evidence="2">Aminopyrimidine aminohydrolase</fullName>
        <ecNumber evidence="2">3.5.99.2</ecNumber>
    </recommendedName>
</protein>
<evidence type="ECO:0000256" key="3">
    <source>
        <dbReference type="PIRSR" id="PIRSR003170-1"/>
    </source>
</evidence>
<reference evidence="6 7" key="1">
    <citation type="submission" date="2020-12" db="EMBL/GenBank/DDBJ databases">
        <title>FDA dAtabase for Regulatory Grade micrObial Sequences (FDA-ARGOS): Supporting development and validation of Infectious Disease Dx tests.</title>
        <authorList>
            <person name="Sproer C."/>
            <person name="Gronow S."/>
            <person name="Severitt S."/>
            <person name="Schroder I."/>
            <person name="Tallon L."/>
            <person name="Sadzewicz L."/>
            <person name="Zhao X."/>
            <person name="Boylan J."/>
            <person name="Ott S."/>
            <person name="Bowen H."/>
            <person name="Vavikolanu K."/>
            <person name="Mehta A."/>
            <person name="Aluvathingal J."/>
            <person name="Nadendla S."/>
            <person name="Lowell S."/>
            <person name="Myers T."/>
            <person name="Yan Y."/>
            <person name="Sichtig H."/>
        </authorList>
    </citation>
    <scope>NUCLEOTIDE SEQUENCE [LARGE SCALE GENOMIC DNA]</scope>
    <source>
        <strain evidence="6 7">FDAARGOS_990</strain>
    </source>
</reference>
<comment type="catalytic activity">
    <reaction evidence="2">
        <text>4-amino-5-aminomethyl-2-methylpyrimidine + H2O = 4-amino-5-hydroxymethyl-2-methylpyrimidine + NH4(+)</text>
        <dbReference type="Rhea" id="RHEA:31799"/>
        <dbReference type="ChEBI" id="CHEBI:15377"/>
        <dbReference type="ChEBI" id="CHEBI:16892"/>
        <dbReference type="ChEBI" id="CHEBI:28938"/>
        <dbReference type="ChEBI" id="CHEBI:63416"/>
        <dbReference type="EC" id="3.5.99.2"/>
    </reaction>
</comment>
<dbReference type="GO" id="GO:0005829">
    <property type="term" value="C:cytosol"/>
    <property type="evidence" value="ECO:0007669"/>
    <property type="project" value="TreeGrafter"/>
</dbReference>
<keyword evidence="2" id="KW-0378">Hydrolase</keyword>
<dbReference type="InterPro" id="IPR050967">
    <property type="entry name" value="Thiamine_Salvage_TenA"/>
</dbReference>
<dbReference type="SUPFAM" id="SSF48613">
    <property type="entry name" value="Heme oxygenase-like"/>
    <property type="match status" value="1"/>
</dbReference>
<dbReference type="PANTHER" id="PTHR43198:SF2">
    <property type="entry name" value="SI:CH1073-67J19.1-RELATED"/>
    <property type="match status" value="1"/>
</dbReference>
<evidence type="ECO:0000313" key="6">
    <source>
        <dbReference type="EMBL" id="QQB15550.1"/>
    </source>
</evidence>
<dbReference type="CDD" id="cd19358">
    <property type="entry name" value="TenA_E_Spr0628-like"/>
    <property type="match status" value="1"/>
</dbReference>
<dbReference type="GO" id="GO:0009229">
    <property type="term" value="P:thiamine diphosphate biosynthetic process"/>
    <property type="evidence" value="ECO:0007669"/>
    <property type="project" value="UniProtKB-UniPathway"/>
</dbReference>
<dbReference type="Pfam" id="PF03070">
    <property type="entry name" value="TENA_THI-4"/>
    <property type="match status" value="1"/>
</dbReference>
<accession>A0A7T4A1G2</accession>
<name>A0A7T4A1G2_9MICO</name>
<dbReference type="RefSeq" id="WP_198500533.1">
    <property type="nucleotide sequence ID" value="NZ_CP065989.1"/>
</dbReference>
<dbReference type="InterPro" id="IPR004305">
    <property type="entry name" value="Thiaminase-2/PQQC"/>
</dbReference>
<dbReference type="InterPro" id="IPR026285">
    <property type="entry name" value="TenA_E"/>
</dbReference>
<dbReference type="GO" id="GO:0050334">
    <property type="term" value="F:thiaminase activity"/>
    <property type="evidence" value="ECO:0007669"/>
    <property type="project" value="UniProtKB-UniRule"/>
</dbReference>
<organism evidence="6 7">
    <name type="scientific">Brevibacterium casei</name>
    <dbReference type="NCBI Taxonomy" id="33889"/>
    <lineage>
        <taxon>Bacteria</taxon>
        <taxon>Bacillati</taxon>
        <taxon>Actinomycetota</taxon>
        <taxon>Actinomycetes</taxon>
        <taxon>Micrococcales</taxon>
        <taxon>Brevibacteriaceae</taxon>
        <taxon>Brevibacterium</taxon>
    </lineage>
</organism>
<dbReference type="EC" id="3.5.99.2" evidence="2"/>
<feature type="binding site" evidence="4">
    <location>
        <position position="88"/>
    </location>
    <ligand>
        <name>substrate</name>
    </ligand>
</feature>
<gene>
    <name evidence="6" type="ORF">I6H47_06365</name>
</gene>
<dbReference type="Gene3D" id="1.20.910.10">
    <property type="entry name" value="Heme oxygenase-like"/>
    <property type="match status" value="1"/>
</dbReference>
<evidence type="ECO:0000256" key="1">
    <source>
        <dbReference type="ARBA" id="ARBA00004948"/>
    </source>
</evidence>
<dbReference type="AlphaFoldDB" id="A0A7T4A1G2"/>
<feature type="domain" description="Thiaminase-2/PQQC" evidence="5">
    <location>
        <begin position="16"/>
        <end position="223"/>
    </location>
</feature>
<dbReference type="Proteomes" id="UP000595374">
    <property type="component" value="Chromosome"/>
</dbReference>
<dbReference type="PANTHER" id="PTHR43198">
    <property type="entry name" value="BIFUNCTIONAL TH2 PROTEIN"/>
    <property type="match status" value="1"/>
</dbReference>
<feature type="active site" description="Proton donor" evidence="3">
    <location>
        <position position="214"/>
    </location>
</feature>
<feature type="binding site" evidence="4">
    <location>
        <position position="50"/>
    </location>
    <ligand>
        <name>substrate</name>
    </ligand>
</feature>
<keyword evidence="2" id="KW-0784">Thiamine biosynthesis</keyword>
<evidence type="ECO:0000256" key="4">
    <source>
        <dbReference type="PIRSR" id="PIRSR003170-2"/>
    </source>
</evidence>
<comment type="function">
    <text evidence="2">Catalyzes an amino-pyrimidine hydrolysis reaction at the C5' of the pyrimidine moiety of thiamine compounds, a reaction that is part of a thiamine salvage pathway. Thus, catalyzes the conversion of 4-amino-5-aminomethyl-2-methylpyrimidine to 4-amino-5-hydroxymethyl-2-methylpyrimidine (HMP).</text>
</comment>
<evidence type="ECO:0000259" key="5">
    <source>
        <dbReference type="Pfam" id="PF03070"/>
    </source>
</evidence>
<dbReference type="EMBL" id="CP065989">
    <property type="protein sequence ID" value="QQB15550.1"/>
    <property type="molecule type" value="Genomic_DNA"/>
</dbReference>
<evidence type="ECO:0000256" key="2">
    <source>
        <dbReference type="PIRNR" id="PIRNR003170"/>
    </source>
</evidence>
<dbReference type="PIRSF" id="PIRSF003170">
    <property type="entry name" value="Pet18p"/>
    <property type="match status" value="1"/>
</dbReference>
<evidence type="ECO:0000313" key="7">
    <source>
        <dbReference type="Proteomes" id="UP000595374"/>
    </source>
</evidence>
<dbReference type="GO" id="GO:0009228">
    <property type="term" value="P:thiamine biosynthetic process"/>
    <property type="evidence" value="ECO:0007669"/>
    <property type="project" value="UniProtKB-KW"/>
</dbReference>
<sequence length="223" mass="24924">MITVATGGAVPELRASAEAEWTAATHHRFVSELFAGTVDDAVMAKYLVQDYQFFDDFLSMLGASVAHADTITAKLRFAQQLGFLAADEDSYFLRAFAEVGVEPADYTDPQLTEVTAGFRDVMREAVAAASYPDVLVVLVIAEWLYLEWGEQDRAMPSRDLHTGWIDLHRGEAFTGWVQFLVDELERVYPRGDDAASAAARQRLADLWQRAVGLERAFFDEAYR</sequence>
<proteinExistence type="inferred from homology"/>
<feature type="binding site" evidence="4">
    <location>
        <position position="142"/>
    </location>
    <ligand>
        <name>substrate</name>
    </ligand>
</feature>